<protein>
    <submittedName>
        <fullName evidence="16">TonB-dependent hemoglobin/transferrin/lactoferrin family receptor</fullName>
    </submittedName>
</protein>
<feature type="domain" description="TonB-dependent receptor-like beta-barrel" evidence="14">
    <location>
        <begin position="218"/>
        <end position="681"/>
    </location>
</feature>
<dbReference type="InterPro" id="IPR036942">
    <property type="entry name" value="Beta-barrel_TonB_sf"/>
</dbReference>
<dbReference type="GO" id="GO:0044718">
    <property type="term" value="P:siderophore transmembrane transport"/>
    <property type="evidence" value="ECO:0007669"/>
    <property type="project" value="TreeGrafter"/>
</dbReference>
<dbReference type="NCBIfam" id="TIGR01786">
    <property type="entry name" value="TonB-hemlactrns"/>
    <property type="match status" value="1"/>
</dbReference>
<comment type="subcellular location">
    <subcellularLocation>
        <location evidence="1 11">Cell outer membrane</location>
        <topology evidence="1 11">Multi-pass membrane protein</topology>
    </subcellularLocation>
</comment>
<evidence type="ECO:0000256" key="7">
    <source>
        <dbReference type="ARBA" id="ARBA00023077"/>
    </source>
</evidence>
<keyword evidence="4 11" id="KW-1134">Transmembrane beta strand</keyword>
<keyword evidence="19" id="KW-1185">Reference proteome</keyword>
<keyword evidence="8 11" id="KW-0472">Membrane</keyword>
<dbReference type="Gene3D" id="2.40.170.20">
    <property type="entry name" value="TonB-dependent receptor, beta-barrel domain"/>
    <property type="match status" value="1"/>
</dbReference>
<dbReference type="EMBL" id="CP050471">
    <property type="protein sequence ID" value="UTZ33561.1"/>
    <property type="molecule type" value="Genomic_DNA"/>
</dbReference>
<evidence type="ECO:0000313" key="17">
    <source>
        <dbReference type="EMBL" id="UTZ33561.1"/>
    </source>
</evidence>
<dbReference type="InterPro" id="IPR012910">
    <property type="entry name" value="Plug_dom"/>
</dbReference>
<evidence type="ECO:0000256" key="11">
    <source>
        <dbReference type="PROSITE-ProRule" id="PRU01360"/>
    </source>
</evidence>
<evidence type="ECO:0000313" key="16">
    <source>
        <dbReference type="EMBL" id="UTZ28518.1"/>
    </source>
</evidence>
<evidence type="ECO:0000256" key="6">
    <source>
        <dbReference type="ARBA" id="ARBA00022729"/>
    </source>
</evidence>
<evidence type="ECO:0000256" key="3">
    <source>
        <dbReference type="ARBA" id="ARBA00022448"/>
    </source>
</evidence>
<dbReference type="InterPro" id="IPR039426">
    <property type="entry name" value="TonB-dep_rcpt-like"/>
</dbReference>
<keyword evidence="5 11" id="KW-0812">Transmembrane</keyword>
<proteinExistence type="inferred from homology"/>
<dbReference type="PROSITE" id="PS52016">
    <property type="entry name" value="TONB_DEPENDENT_REC_3"/>
    <property type="match status" value="1"/>
</dbReference>
<evidence type="ECO:0000256" key="8">
    <source>
        <dbReference type="ARBA" id="ARBA00023136"/>
    </source>
</evidence>
<evidence type="ECO:0000313" key="19">
    <source>
        <dbReference type="Proteomes" id="UP001059912"/>
    </source>
</evidence>
<dbReference type="RefSeq" id="WP_255904298.1">
    <property type="nucleotide sequence ID" value="NZ_CP050465.1"/>
</dbReference>
<keyword evidence="9 16" id="KW-0675">Receptor</keyword>
<dbReference type="Proteomes" id="UP001058687">
    <property type="component" value="Chromosome 2"/>
</dbReference>
<evidence type="ECO:0000259" key="15">
    <source>
        <dbReference type="Pfam" id="PF07715"/>
    </source>
</evidence>
<sequence length="718" mass="80670">MKLTPVSAAVLSVLAASQVHAESKVFSMEEVVVTANKIDQPLSKVAGSVAVITNEQIEERGETELYDVLRNEPGVSVTGGAGRPQNITIRGMTGNRIVIVRDGIRSADGFGANDINEAVGRDTFDLSNLESLEIIKGASSSVHGSGAIGGAVILKSKKPGYYLKDKNFYTDVSGTHTNISNKYKGTSNLAFRAGDTESLLTGSYWQGEETRNFNEDLYNREIDGYSAAYTINHFYSNELLLKANANLFAQNQERLEGAPSVQPDGLWKIEDFYEDETSETYSAYFGAEITPNEPTWFEELDTQVYWRYTEVVEDTNRLMYQTDQNGVLVRRRDIDHKTYTDQTLGYRADFLHTMYTGNAEHKLAYGLDLSTDYYERVSDEMIVDWNGVKPEDKEPFAPARAYRLGLYFRDMVELGKWTITGGIRFDAHSLTPDSQNEIQGFAVKDMDSSEISPSLSISREVFANNIIYISYDHGYRAPEYDKAYGYVNHDFVPLTPFYIAPNLDLEAETSDSFEIGNKFDNGRAHLFVAAFYNKFENFIDVKNVGKHVTEDGVATDIDIKQYQNLKGVETYGFELSAGYAVTEKWDVSTKVGYVDGQDSEDEYIRTITPWEGSAEVRYTNQDFNAYALLSWANAMDRVPTCQSDIGLAVDCAQTSSWSTVDLGATYHVTKNLRLSATVVNLFDKEYIRYQDVAGIAEENKHYSTEPGRYFTLNAKYEF</sequence>
<evidence type="ECO:0000256" key="2">
    <source>
        <dbReference type="ARBA" id="ARBA00008143"/>
    </source>
</evidence>
<dbReference type="Gene3D" id="2.170.130.10">
    <property type="entry name" value="TonB-dependent receptor, plug domain"/>
    <property type="match status" value="1"/>
</dbReference>
<dbReference type="CDD" id="cd01347">
    <property type="entry name" value="ligand_gated_channel"/>
    <property type="match status" value="1"/>
</dbReference>
<evidence type="ECO:0000256" key="5">
    <source>
        <dbReference type="ARBA" id="ARBA00022692"/>
    </source>
</evidence>
<feature type="chain" id="PRO_5042184277" evidence="13">
    <location>
        <begin position="22"/>
        <end position="718"/>
    </location>
</feature>
<dbReference type="InterPro" id="IPR037066">
    <property type="entry name" value="Plug_dom_sf"/>
</dbReference>
<comment type="similarity">
    <text evidence="2">Belongs to the TonB-dependent receptor family. Hemoglobin/haptoglobin binding protein subfamily.</text>
</comment>
<evidence type="ECO:0000256" key="13">
    <source>
        <dbReference type="SAM" id="SignalP"/>
    </source>
</evidence>
<dbReference type="InterPro" id="IPR011276">
    <property type="entry name" value="TonB_haem/Hb_rcpt"/>
</dbReference>
<accession>A0AAE9N4K9</accession>
<dbReference type="PANTHER" id="PTHR30069:SF29">
    <property type="entry name" value="HEMOGLOBIN AND HEMOGLOBIN-HAPTOGLOBIN-BINDING PROTEIN 1-RELATED"/>
    <property type="match status" value="1"/>
</dbReference>
<dbReference type="AlphaFoldDB" id="A0AAE9N4K9"/>
<reference evidence="16" key="1">
    <citation type="submission" date="2020-03" db="EMBL/GenBank/DDBJ databases">
        <title>Five strains of Vibrio campbellii isolated from Mariana Trench.</title>
        <authorList>
            <person name="Liang J."/>
            <person name="Zhang X.-H."/>
        </authorList>
    </citation>
    <scope>NUCLEOTIDE SEQUENCE</scope>
    <source>
        <strain evidence="17">LJC013</strain>
        <strain evidence="16">LJC014</strain>
    </source>
</reference>
<keyword evidence="3 11" id="KW-0813">Transport</keyword>
<dbReference type="Proteomes" id="UP001059912">
    <property type="component" value="Chromosome 2"/>
</dbReference>
<evidence type="ECO:0000256" key="9">
    <source>
        <dbReference type="ARBA" id="ARBA00023170"/>
    </source>
</evidence>
<name>A0AAE9N4K9_9VIBR</name>
<dbReference type="SUPFAM" id="SSF56935">
    <property type="entry name" value="Porins"/>
    <property type="match status" value="1"/>
</dbReference>
<evidence type="ECO:0000259" key="14">
    <source>
        <dbReference type="Pfam" id="PF00593"/>
    </source>
</evidence>
<dbReference type="InterPro" id="IPR000531">
    <property type="entry name" value="Beta-barrel_TonB"/>
</dbReference>
<dbReference type="PANTHER" id="PTHR30069">
    <property type="entry name" value="TONB-DEPENDENT OUTER MEMBRANE RECEPTOR"/>
    <property type="match status" value="1"/>
</dbReference>
<dbReference type="Pfam" id="PF00593">
    <property type="entry name" value="TonB_dep_Rec_b-barrel"/>
    <property type="match status" value="1"/>
</dbReference>
<keyword evidence="7 12" id="KW-0798">TonB box</keyword>
<dbReference type="GO" id="GO:0015344">
    <property type="term" value="F:siderophore uptake transmembrane transporter activity"/>
    <property type="evidence" value="ECO:0007669"/>
    <property type="project" value="TreeGrafter"/>
</dbReference>
<evidence type="ECO:0000256" key="1">
    <source>
        <dbReference type="ARBA" id="ARBA00004571"/>
    </source>
</evidence>
<keyword evidence="10 11" id="KW-0998">Cell outer membrane</keyword>
<dbReference type="GO" id="GO:0009279">
    <property type="term" value="C:cell outer membrane"/>
    <property type="evidence" value="ECO:0007669"/>
    <property type="project" value="UniProtKB-SubCell"/>
</dbReference>
<keyword evidence="6 13" id="KW-0732">Signal</keyword>
<evidence type="ECO:0000313" key="18">
    <source>
        <dbReference type="Proteomes" id="UP001058687"/>
    </source>
</evidence>
<dbReference type="Pfam" id="PF07715">
    <property type="entry name" value="Plug"/>
    <property type="match status" value="1"/>
</dbReference>
<gene>
    <name evidence="16" type="ORF">HB761_17665</name>
    <name evidence="17" type="ORF">HB762_20000</name>
</gene>
<evidence type="ECO:0000256" key="10">
    <source>
        <dbReference type="ARBA" id="ARBA00023237"/>
    </source>
</evidence>
<feature type="signal peptide" evidence="13">
    <location>
        <begin position="1"/>
        <end position="21"/>
    </location>
</feature>
<dbReference type="GO" id="GO:0015232">
    <property type="term" value="F:heme transmembrane transporter activity"/>
    <property type="evidence" value="ECO:0007669"/>
    <property type="project" value="InterPro"/>
</dbReference>
<evidence type="ECO:0000256" key="4">
    <source>
        <dbReference type="ARBA" id="ARBA00022452"/>
    </source>
</evidence>
<dbReference type="InterPro" id="IPR010949">
    <property type="entry name" value="TonB_Hb/transfer/lactofer_rcpt"/>
</dbReference>
<dbReference type="NCBIfam" id="TIGR01785">
    <property type="entry name" value="TonB-hemin"/>
    <property type="match status" value="1"/>
</dbReference>
<organism evidence="16 18">
    <name type="scientific">Vibrio campbellii</name>
    <dbReference type="NCBI Taxonomy" id="680"/>
    <lineage>
        <taxon>Bacteria</taxon>
        <taxon>Pseudomonadati</taxon>
        <taxon>Pseudomonadota</taxon>
        <taxon>Gammaproteobacteria</taxon>
        <taxon>Vibrionales</taxon>
        <taxon>Vibrionaceae</taxon>
        <taxon>Vibrio</taxon>
    </lineage>
</organism>
<dbReference type="EMBL" id="CP050468">
    <property type="protein sequence ID" value="UTZ28518.1"/>
    <property type="molecule type" value="Genomic_DNA"/>
</dbReference>
<feature type="domain" description="TonB-dependent receptor plug" evidence="15">
    <location>
        <begin position="42"/>
        <end position="151"/>
    </location>
</feature>
<evidence type="ECO:0000256" key="12">
    <source>
        <dbReference type="RuleBase" id="RU003357"/>
    </source>
</evidence>